<keyword evidence="8 11" id="KW-1133">Transmembrane helix</keyword>
<keyword evidence="4" id="KW-1003">Cell membrane</keyword>
<evidence type="ECO:0000256" key="10">
    <source>
        <dbReference type="ARBA" id="ARBA00040319"/>
    </source>
</evidence>
<evidence type="ECO:0000259" key="12">
    <source>
        <dbReference type="PROSITE" id="PS50928"/>
    </source>
</evidence>
<dbReference type="PROSITE" id="PS50928">
    <property type="entry name" value="ABC_TM1"/>
    <property type="match status" value="1"/>
</dbReference>
<evidence type="ECO:0000256" key="9">
    <source>
        <dbReference type="ARBA" id="ARBA00023136"/>
    </source>
</evidence>
<evidence type="ECO:0000256" key="6">
    <source>
        <dbReference type="ARBA" id="ARBA00022692"/>
    </source>
</evidence>
<evidence type="ECO:0000256" key="3">
    <source>
        <dbReference type="ARBA" id="ARBA00022448"/>
    </source>
</evidence>
<gene>
    <name evidence="13" type="ORF">NQX30_06060</name>
</gene>
<reference evidence="13" key="1">
    <citation type="submission" date="2022-08" db="EMBL/GenBank/DDBJ databases">
        <authorList>
            <person name="Dzunkova M."/>
            <person name="La Clair J."/>
            <person name="Tyml T."/>
            <person name="Doud D."/>
            <person name="Schulz F."/>
            <person name="Piquer S."/>
            <person name="Porcel Sanchis D."/>
            <person name="Osborn A."/>
            <person name="Robinson D."/>
            <person name="Louie K.B."/>
            <person name="Bowen B.P."/>
            <person name="Bowers R."/>
            <person name="Lee J."/>
            <person name="Arnau Llombart V."/>
            <person name="Diaz Villanueva W."/>
            <person name="Gosliner T."/>
            <person name="Northen T."/>
            <person name="Cheng J.-F."/>
            <person name="Burkart M.D."/>
            <person name="Woyke T."/>
        </authorList>
    </citation>
    <scope>NUCLEOTIDE SEQUENCE</scope>
    <source>
        <strain evidence="13">Df01</strain>
    </source>
</reference>
<evidence type="ECO:0000256" key="7">
    <source>
        <dbReference type="ARBA" id="ARBA00022970"/>
    </source>
</evidence>
<dbReference type="PANTHER" id="PTHR30614:SF10">
    <property type="entry name" value="ARGININE ABC TRANSPORTER PERMEASE PROTEIN ARTM"/>
    <property type="match status" value="1"/>
</dbReference>
<dbReference type="EMBL" id="JANQAO010000003">
    <property type="protein sequence ID" value="MDM5147931.1"/>
    <property type="molecule type" value="Genomic_DNA"/>
</dbReference>
<dbReference type="PANTHER" id="PTHR30614">
    <property type="entry name" value="MEMBRANE COMPONENT OF AMINO ACID ABC TRANSPORTER"/>
    <property type="match status" value="1"/>
</dbReference>
<evidence type="ECO:0000256" key="4">
    <source>
        <dbReference type="ARBA" id="ARBA00022475"/>
    </source>
</evidence>
<name>A0ABT7QMT6_9GAMM</name>
<comment type="caution">
    <text evidence="13">The sequence shown here is derived from an EMBL/GenBank/DDBJ whole genome shotgun (WGS) entry which is preliminary data.</text>
</comment>
<keyword evidence="14" id="KW-1185">Reference proteome</keyword>
<evidence type="ECO:0000256" key="11">
    <source>
        <dbReference type="RuleBase" id="RU363032"/>
    </source>
</evidence>
<evidence type="ECO:0000256" key="8">
    <source>
        <dbReference type="ARBA" id="ARBA00022989"/>
    </source>
</evidence>
<comment type="subcellular location">
    <subcellularLocation>
        <location evidence="1">Cell inner membrane</location>
        <topology evidence="1">Multi-pass membrane protein</topology>
    </subcellularLocation>
    <subcellularLocation>
        <location evidence="11">Cell membrane</location>
        <topology evidence="11">Multi-pass membrane protein</topology>
    </subcellularLocation>
</comment>
<dbReference type="InterPro" id="IPR043429">
    <property type="entry name" value="ArtM/GltK/GlnP/TcyL/YhdX-like"/>
</dbReference>
<feature type="transmembrane region" description="Helical" evidence="11">
    <location>
        <begin position="60"/>
        <end position="79"/>
    </location>
</feature>
<feature type="transmembrane region" description="Helical" evidence="11">
    <location>
        <begin position="200"/>
        <end position="221"/>
    </location>
</feature>
<dbReference type="Gene3D" id="1.10.3720.10">
    <property type="entry name" value="MetI-like"/>
    <property type="match status" value="1"/>
</dbReference>
<reference evidence="13" key="2">
    <citation type="journal article" date="2023" name="Microbiome">
        <title>Synthase-selected sorting approach identifies a beta-lactone synthase in a nudibranch symbiotic bacterium.</title>
        <authorList>
            <person name="Dzunkova M."/>
            <person name="La Clair J.J."/>
            <person name="Tyml T."/>
            <person name="Doud D."/>
            <person name="Schulz F."/>
            <person name="Piquer-Esteban S."/>
            <person name="Porcel Sanchis D."/>
            <person name="Osborn A."/>
            <person name="Robinson D."/>
            <person name="Louie K.B."/>
            <person name="Bowen B.P."/>
            <person name="Bowers R.M."/>
            <person name="Lee J."/>
            <person name="Arnau V."/>
            <person name="Diaz-Villanueva W."/>
            <person name="Stepanauskas R."/>
            <person name="Gosliner T."/>
            <person name="Date S.V."/>
            <person name="Northen T.R."/>
            <person name="Cheng J.F."/>
            <person name="Burkart M.D."/>
            <person name="Woyke T."/>
        </authorList>
    </citation>
    <scope>NUCLEOTIDE SEQUENCE</scope>
    <source>
        <strain evidence="13">Df01</strain>
    </source>
</reference>
<sequence length="240" mass="27039">MLDSFTLILQKYGTLYLTGLSMTVQLTVLSLLIGFFIAWPLALMLMARQRPHIYWPARSFVYYMTGTPMLTQLFLVYFGLGQFEMVRESVLWPVLREPYWCALIAFSLNTAAYSAEIFRGAMANTATGEIDAARAFGMDGLRLWWRILAPSAFRRALPAYGNELIFLMHSTSLASIITLLDLTGAARESARGTFAFSESYFIAIALYMMLTGSIVLAVRFAEQRLLAHLGDSKKYKTATR</sequence>
<proteinExistence type="inferred from homology"/>
<dbReference type="InterPro" id="IPR000515">
    <property type="entry name" value="MetI-like"/>
</dbReference>
<keyword evidence="9 11" id="KW-0472">Membrane</keyword>
<feature type="transmembrane region" description="Helical" evidence="11">
    <location>
        <begin position="15"/>
        <end position="39"/>
    </location>
</feature>
<organism evidence="13 14">
    <name type="scientific">Candidatus Doriopsillibacter californiensis</name>
    <dbReference type="NCBI Taxonomy" id="2970740"/>
    <lineage>
        <taxon>Bacteria</taxon>
        <taxon>Pseudomonadati</taxon>
        <taxon>Pseudomonadota</taxon>
        <taxon>Gammaproteobacteria</taxon>
        <taxon>Candidatus Tethybacterales</taxon>
        <taxon>Candidatus Persebacteraceae</taxon>
        <taxon>Candidatus Doriopsillibacter</taxon>
    </lineage>
</organism>
<feature type="transmembrane region" description="Helical" evidence="11">
    <location>
        <begin position="164"/>
        <end position="180"/>
    </location>
</feature>
<keyword evidence="5" id="KW-0997">Cell inner membrane</keyword>
<protein>
    <recommendedName>
        <fullName evidence="10">Arginine ABC transporter permease protein ArtM</fullName>
    </recommendedName>
</protein>
<evidence type="ECO:0000256" key="1">
    <source>
        <dbReference type="ARBA" id="ARBA00004429"/>
    </source>
</evidence>
<keyword evidence="7" id="KW-0029">Amino-acid transport</keyword>
<accession>A0ABT7QMT6</accession>
<dbReference type="Pfam" id="PF00528">
    <property type="entry name" value="BPD_transp_1"/>
    <property type="match status" value="1"/>
</dbReference>
<feature type="domain" description="ABC transmembrane type-1" evidence="12">
    <location>
        <begin position="20"/>
        <end position="219"/>
    </location>
</feature>
<dbReference type="InterPro" id="IPR035906">
    <property type="entry name" value="MetI-like_sf"/>
</dbReference>
<dbReference type="InterPro" id="IPR010065">
    <property type="entry name" value="AA_ABC_transptr_permease_3TM"/>
</dbReference>
<keyword evidence="3 11" id="KW-0813">Transport</keyword>
<dbReference type="CDD" id="cd06261">
    <property type="entry name" value="TM_PBP2"/>
    <property type="match status" value="1"/>
</dbReference>
<dbReference type="SUPFAM" id="SSF161098">
    <property type="entry name" value="MetI-like"/>
    <property type="match status" value="1"/>
</dbReference>
<keyword evidence="6 11" id="KW-0812">Transmembrane</keyword>
<evidence type="ECO:0000256" key="5">
    <source>
        <dbReference type="ARBA" id="ARBA00022519"/>
    </source>
</evidence>
<feature type="transmembrane region" description="Helical" evidence="11">
    <location>
        <begin position="99"/>
        <end position="118"/>
    </location>
</feature>
<comment type="similarity">
    <text evidence="2">Belongs to the binding-protein-dependent transport system permease family. HisMQ subfamily.</text>
</comment>
<evidence type="ECO:0000313" key="14">
    <source>
        <dbReference type="Proteomes" id="UP001168167"/>
    </source>
</evidence>
<dbReference type="NCBIfam" id="TIGR01726">
    <property type="entry name" value="HEQRo_perm_3TM"/>
    <property type="match status" value="1"/>
</dbReference>
<dbReference type="Proteomes" id="UP001168167">
    <property type="component" value="Unassembled WGS sequence"/>
</dbReference>
<evidence type="ECO:0000313" key="13">
    <source>
        <dbReference type="EMBL" id="MDM5147931.1"/>
    </source>
</evidence>
<evidence type="ECO:0000256" key="2">
    <source>
        <dbReference type="ARBA" id="ARBA00010072"/>
    </source>
</evidence>